<evidence type="ECO:0000313" key="9">
    <source>
        <dbReference type="Proteomes" id="UP000054007"/>
    </source>
</evidence>
<dbReference type="Gene3D" id="1.10.418.20">
    <property type="match status" value="1"/>
</dbReference>
<feature type="region of interest" description="Disordered" evidence="6">
    <location>
        <begin position="972"/>
        <end position="1023"/>
    </location>
</feature>
<dbReference type="Pfam" id="PF02902">
    <property type="entry name" value="Peptidase_C48"/>
    <property type="match status" value="2"/>
</dbReference>
<dbReference type="AlphaFoldDB" id="A0A0D7BQ60"/>
<feature type="compositionally biased region" description="Polar residues" evidence="6">
    <location>
        <begin position="633"/>
        <end position="650"/>
    </location>
</feature>
<dbReference type="InterPro" id="IPR038765">
    <property type="entry name" value="Papain-like_cys_pep_sf"/>
</dbReference>
<evidence type="ECO:0000256" key="3">
    <source>
        <dbReference type="ARBA" id="ARBA00022670"/>
    </source>
</evidence>
<feature type="compositionally biased region" description="Polar residues" evidence="6">
    <location>
        <begin position="658"/>
        <end position="682"/>
    </location>
</feature>
<name>A0A0D7BQ60_9AGAR</name>
<evidence type="ECO:0000259" key="7">
    <source>
        <dbReference type="PROSITE" id="PS50600"/>
    </source>
</evidence>
<dbReference type="GO" id="GO:0005737">
    <property type="term" value="C:cytoplasm"/>
    <property type="evidence" value="ECO:0007669"/>
    <property type="project" value="TreeGrafter"/>
</dbReference>
<feature type="compositionally biased region" description="Polar residues" evidence="6">
    <location>
        <begin position="730"/>
        <end position="746"/>
    </location>
</feature>
<dbReference type="InterPro" id="IPR051947">
    <property type="entry name" value="Sentrin-specific_protease"/>
</dbReference>
<dbReference type="OrthoDB" id="442460at2759"/>
<dbReference type="SUPFAM" id="SSF54001">
    <property type="entry name" value="Cysteine proteinases"/>
    <property type="match status" value="1"/>
</dbReference>
<keyword evidence="3" id="KW-0645">Protease</keyword>
<feature type="region of interest" description="Disordered" evidence="6">
    <location>
        <begin position="592"/>
        <end position="799"/>
    </location>
</feature>
<keyword evidence="5" id="KW-0378">Hydrolase</keyword>
<evidence type="ECO:0000313" key="8">
    <source>
        <dbReference type="EMBL" id="KIY71726.1"/>
    </source>
</evidence>
<sequence>MPVKDREALHGLATGELKPYPPATRIQRPTASAAFKPPQQRSTPSLLTGGRTKPPKTSSNPVAGLGPFALLHFRELERGPNGPPAKRQKLESTGATNQTPPGRRSSPEVIDLDADDDIGHEPPKSASNILPFRAYNMPEASSSHPPSTASTSTLPQGNPASVESSTGWAESKYGKILDEPEDISEDEPTMDSNTHRPSKFLDLRQVSLPSVKNKMKPNLKTLNRRILTKDAKAVDLGPAPAKGNVKKKQTQTASISRLPAQMVLYYGQAYNNVSVEYSEASPRIKLIWGPPEKKPVFVELDMFTNVSISGPALPVVMFEEEFGKCPMLGIRFKTDEHDWDPRLWDKFVKHVKRPGLHSETVRGTGAGDALWSRARARMRSEATSQQDHGHFVDVADSPPLVYPPSDEEVIAVENSTPSNKVKSNMKAKAPRQEYAPEAGPSTVKANTVRRSTRNAEKNDIEAIDAVLPVENPEEIVLVYPWGTPGAVNITKGDVGRLRPAQFLNDNLIEFGLKLWLQGDVLKDVHVFSPFFYGKFNKGPDGYQNVRRWTSKVNIFDKKLLIVPINENYHWYLAVIYQPQHTLRLPIESQVTSPKTRSQTSANCPAENVADLPDSSVVPPEPIDGYAEDHEMATGSTSLSQNGPVSPSTSRADAEEVQDSLSQLSIDGQTNPFIDSASRSTTPVRGHAQEDLVMGSPPSPTVDEPGDAIVIDSDSDMVIREEESSGSASARQMSPTISDLGVGSSTGAEVGERDDNDIDAASSGSDPLNLKGTPVRTGGVPPEIFYKKSANRQKKRKSDALDDVEIVTKAPAFRSTTYGKRGKGKGKEKEVVDRTQVGGNKPKPAKPIPQDSTVIFTLDSLGGKHPKVQRALAEYLRLEAKDKLHIDTTSRPVPKQAAVPVQPNFSDCGLYLIHFAATFVQQPEYYYNLLMGRSLAHEMRQTEWKAEAIDKMRQEMTDKIEELSVVYKGWKEEKEKEAKQKEHDGEVKPAEDSESDVDILDTPPVARPPGSASGRGRKRGNGRK</sequence>
<dbReference type="InterPro" id="IPR003653">
    <property type="entry name" value="Peptidase_C48_C"/>
</dbReference>
<feature type="compositionally biased region" description="Polar residues" evidence="6">
    <location>
        <begin position="592"/>
        <end position="602"/>
    </location>
</feature>
<comment type="similarity">
    <text evidence="1">Belongs to the peptidase C48 family.</text>
</comment>
<dbReference type="EMBL" id="KN880451">
    <property type="protein sequence ID" value="KIY71726.1"/>
    <property type="molecule type" value="Genomic_DNA"/>
</dbReference>
<evidence type="ECO:0000256" key="4">
    <source>
        <dbReference type="ARBA" id="ARBA00022786"/>
    </source>
</evidence>
<feature type="domain" description="Ubiquitin-like protease family profile" evidence="7">
    <location>
        <begin position="487"/>
        <end position="918"/>
    </location>
</feature>
<feature type="compositionally biased region" description="Polar residues" evidence="6">
    <location>
        <begin position="91"/>
        <end position="100"/>
    </location>
</feature>
<keyword evidence="4" id="KW-0833">Ubl conjugation pathway</keyword>
<evidence type="ECO:0000256" key="1">
    <source>
        <dbReference type="ARBA" id="ARBA00005234"/>
    </source>
</evidence>
<keyword evidence="2" id="KW-0597">Phosphoprotein</keyword>
<feature type="compositionally biased region" description="Basic and acidic residues" evidence="6">
    <location>
        <begin position="972"/>
        <end position="990"/>
    </location>
</feature>
<dbReference type="STRING" id="1314674.A0A0D7BQ60"/>
<dbReference type="Gene3D" id="3.40.395.10">
    <property type="entry name" value="Adenoviral Proteinase, Chain A"/>
    <property type="match status" value="1"/>
</dbReference>
<feature type="compositionally biased region" description="Basic residues" evidence="6">
    <location>
        <begin position="1014"/>
        <end position="1023"/>
    </location>
</feature>
<feature type="region of interest" description="Disordered" evidence="6">
    <location>
        <begin position="816"/>
        <end position="849"/>
    </location>
</feature>
<evidence type="ECO:0000256" key="6">
    <source>
        <dbReference type="SAM" id="MobiDB-lite"/>
    </source>
</evidence>
<protein>
    <submittedName>
        <fullName evidence="8">Cysteine proteinase</fullName>
    </submittedName>
</protein>
<evidence type="ECO:0000256" key="5">
    <source>
        <dbReference type="ARBA" id="ARBA00022801"/>
    </source>
</evidence>
<dbReference type="PROSITE" id="PS50600">
    <property type="entry name" value="ULP_PROTEASE"/>
    <property type="match status" value="1"/>
</dbReference>
<feature type="region of interest" description="Disordered" evidence="6">
    <location>
        <begin position="416"/>
        <end position="452"/>
    </location>
</feature>
<feature type="compositionally biased region" description="Low complexity" evidence="6">
    <location>
        <begin position="140"/>
        <end position="153"/>
    </location>
</feature>
<feature type="region of interest" description="Disordered" evidence="6">
    <location>
        <begin position="1"/>
        <end position="171"/>
    </location>
</feature>
<accession>A0A0D7BQ60</accession>
<dbReference type="GO" id="GO:0006508">
    <property type="term" value="P:proteolysis"/>
    <property type="evidence" value="ECO:0007669"/>
    <property type="project" value="UniProtKB-KW"/>
</dbReference>
<gene>
    <name evidence="8" type="ORF">CYLTODRAFT_418629</name>
</gene>
<reference evidence="8 9" key="1">
    <citation type="journal article" date="2015" name="Fungal Genet. Biol.">
        <title>Evolution of novel wood decay mechanisms in Agaricales revealed by the genome sequences of Fistulina hepatica and Cylindrobasidium torrendii.</title>
        <authorList>
            <person name="Floudas D."/>
            <person name="Held B.W."/>
            <person name="Riley R."/>
            <person name="Nagy L.G."/>
            <person name="Koehler G."/>
            <person name="Ransdell A.S."/>
            <person name="Younus H."/>
            <person name="Chow J."/>
            <person name="Chiniquy J."/>
            <person name="Lipzen A."/>
            <person name="Tritt A."/>
            <person name="Sun H."/>
            <person name="Haridas S."/>
            <person name="LaButti K."/>
            <person name="Ohm R.A."/>
            <person name="Kues U."/>
            <person name="Blanchette R.A."/>
            <person name="Grigoriev I.V."/>
            <person name="Minto R.E."/>
            <person name="Hibbett D.S."/>
        </authorList>
    </citation>
    <scope>NUCLEOTIDE SEQUENCE [LARGE SCALE GENOMIC DNA]</scope>
    <source>
        <strain evidence="8 9">FP15055 ss-10</strain>
    </source>
</reference>
<dbReference type="Proteomes" id="UP000054007">
    <property type="component" value="Unassembled WGS sequence"/>
</dbReference>
<dbReference type="PANTHER" id="PTHR46896">
    <property type="entry name" value="SENTRIN-SPECIFIC PROTEASE"/>
    <property type="match status" value="1"/>
</dbReference>
<dbReference type="GO" id="GO:0070139">
    <property type="term" value="F:SUMO-specific endopeptidase activity"/>
    <property type="evidence" value="ECO:0007669"/>
    <property type="project" value="TreeGrafter"/>
</dbReference>
<keyword evidence="9" id="KW-1185">Reference proteome</keyword>
<dbReference type="GO" id="GO:0005634">
    <property type="term" value="C:nucleus"/>
    <property type="evidence" value="ECO:0007669"/>
    <property type="project" value="TreeGrafter"/>
</dbReference>
<evidence type="ECO:0000256" key="2">
    <source>
        <dbReference type="ARBA" id="ARBA00022553"/>
    </source>
</evidence>
<organism evidence="8 9">
    <name type="scientific">Cylindrobasidium torrendii FP15055 ss-10</name>
    <dbReference type="NCBI Taxonomy" id="1314674"/>
    <lineage>
        <taxon>Eukaryota</taxon>
        <taxon>Fungi</taxon>
        <taxon>Dikarya</taxon>
        <taxon>Basidiomycota</taxon>
        <taxon>Agaricomycotina</taxon>
        <taxon>Agaricomycetes</taxon>
        <taxon>Agaricomycetidae</taxon>
        <taxon>Agaricales</taxon>
        <taxon>Marasmiineae</taxon>
        <taxon>Physalacriaceae</taxon>
        <taxon>Cylindrobasidium</taxon>
    </lineage>
</organism>
<dbReference type="PANTHER" id="PTHR46896:SF3">
    <property type="entry name" value="FI06413P-RELATED"/>
    <property type="match status" value="1"/>
</dbReference>
<feature type="compositionally biased region" description="Polar residues" evidence="6">
    <location>
        <begin position="154"/>
        <end position="168"/>
    </location>
</feature>
<proteinExistence type="inferred from homology"/>
<dbReference type="GO" id="GO:0016926">
    <property type="term" value="P:protein desumoylation"/>
    <property type="evidence" value="ECO:0007669"/>
    <property type="project" value="TreeGrafter"/>
</dbReference>